<dbReference type="Gene3D" id="3.40.30.10">
    <property type="entry name" value="Glutaredoxin"/>
    <property type="match status" value="1"/>
</dbReference>
<evidence type="ECO:0000313" key="2">
    <source>
        <dbReference type="EMBL" id="KEQ49648.1"/>
    </source>
</evidence>
<feature type="domain" description="Thioredoxin" evidence="1">
    <location>
        <begin position="43"/>
        <end position="130"/>
    </location>
</feature>
<comment type="caution">
    <text evidence="2">The sequence shown here is derived from an EMBL/GenBank/DDBJ whole genome shotgun (WGS) entry which is preliminary data.</text>
</comment>
<name>A0A081R375_STROR</name>
<evidence type="ECO:0000259" key="1">
    <source>
        <dbReference type="Pfam" id="PF00085"/>
    </source>
</evidence>
<reference evidence="2 3" key="1">
    <citation type="submission" date="2014-05" db="EMBL/GenBank/DDBJ databases">
        <authorList>
            <person name="Daugherty S.C."/>
            <person name="Tallon L.J."/>
            <person name="Sadzewicz L."/>
            <person name="Kilian M."/>
            <person name="Tettelin H."/>
        </authorList>
    </citation>
    <scope>NUCLEOTIDE SEQUENCE [LARGE SCALE GENOMIC DNA]</scope>
    <source>
        <strain evidence="2 3">SK143</strain>
    </source>
</reference>
<dbReference type="EMBL" id="JPGB01000006">
    <property type="protein sequence ID" value="KEQ49648.1"/>
    <property type="molecule type" value="Genomic_DNA"/>
</dbReference>
<dbReference type="AlphaFoldDB" id="A0A081R375"/>
<sequence length="148" mass="16980">MREIFRHVKLALGAILVILVVSLAVLGGYRVYKDHFILDYDPHLTQKEYQNTVLDQNVNLVFYKKDCPYCQVGKSVVVNAANKGSYPTFYIDTQTEEGQKLVEKYQVEKAATIIKIRKGKIKKYLYASRDSEEKIVADEKSIQEAIND</sequence>
<dbReference type="PATRIC" id="fig|1303.44.peg.1521"/>
<dbReference type="InterPro" id="IPR036249">
    <property type="entry name" value="Thioredoxin-like_sf"/>
</dbReference>
<organism evidence="2 3">
    <name type="scientific">Streptococcus oralis</name>
    <dbReference type="NCBI Taxonomy" id="1303"/>
    <lineage>
        <taxon>Bacteria</taxon>
        <taxon>Bacillati</taxon>
        <taxon>Bacillota</taxon>
        <taxon>Bacilli</taxon>
        <taxon>Lactobacillales</taxon>
        <taxon>Streptococcaceae</taxon>
        <taxon>Streptococcus</taxon>
    </lineage>
</organism>
<proteinExistence type="predicted"/>
<accession>A0A081R375</accession>
<dbReference type="SUPFAM" id="SSF52833">
    <property type="entry name" value="Thioredoxin-like"/>
    <property type="match status" value="1"/>
</dbReference>
<dbReference type="Proteomes" id="UP000028098">
    <property type="component" value="Unassembled WGS sequence"/>
</dbReference>
<gene>
    <name evidence="2" type="ORF">SK143_1590</name>
</gene>
<protein>
    <submittedName>
        <fullName evidence="2">Thioredoxin family protein</fullName>
    </submittedName>
</protein>
<evidence type="ECO:0000313" key="3">
    <source>
        <dbReference type="Proteomes" id="UP000028098"/>
    </source>
</evidence>
<dbReference type="Pfam" id="PF00085">
    <property type="entry name" value="Thioredoxin"/>
    <property type="match status" value="1"/>
</dbReference>
<dbReference type="InterPro" id="IPR013766">
    <property type="entry name" value="Thioredoxin_domain"/>
</dbReference>
<dbReference type="RefSeq" id="WP_042902914.1">
    <property type="nucleotide sequence ID" value="NZ_JPGB01000006.1"/>
</dbReference>